<dbReference type="Gene3D" id="2.60.40.640">
    <property type="match status" value="1"/>
</dbReference>
<dbReference type="OrthoDB" id="5349440at2759"/>
<reference evidence="1" key="1">
    <citation type="submission" date="2022-10" db="EMBL/GenBank/DDBJ databases">
        <title>Tapping the CABI collections for fungal endophytes: first genome assemblies for Collariella, Neodidymelliopsis, Ascochyta clinopodiicola, Didymella pomorum, Didymosphaeria variabile, Neocosmospora piperis and Neocucurbitaria cava.</title>
        <authorList>
            <person name="Hill R."/>
        </authorList>
    </citation>
    <scope>NUCLEOTIDE SEQUENCE</scope>
    <source>
        <strain evidence="1">IMI 356814</strain>
    </source>
</reference>
<protein>
    <recommendedName>
        <fullName evidence="3">Arrestin-like N-terminal domain-containing protein</fullName>
    </recommendedName>
</protein>
<organism evidence="1 2">
    <name type="scientific">Neocucurbitaria cava</name>
    <dbReference type="NCBI Taxonomy" id="798079"/>
    <lineage>
        <taxon>Eukaryota</taxon>
        <taxon>Fungi</taxon>
        <taxon>Dikarya</taxon>
        <taxon>Ascomycota</taxon>
        <taxon>Pezizomycotina</taxon>
        <taxon>Dothideomycetes</taxon>
        <taxon>Pleosporomycetidae</taxon>
        <taxon>Pleosporales</taxon>
        <taxon>Pleosporineae</taxon>
        <taxon>Cucurbitariaceae</taxon>
        <taxon>Neocucurbitaria</taxon>
    </lineage>
</organism>
<dbReference type="AlphaFoldDB" id="A0A9W8Y021"/>
<dbReference type="EMBL" id="JAPEUY010000019">
    <property type="protein sequence ID" value="KAJ4363557.1"/>
    <property type="molecule type" value="Genomic_DNA"/>
</dbReference>
<accession>A0A9W8Y021</accession>
<proteinExistence type="predicted"/>
<comment type="caution">
    <text evidence="1">The sequence shown here is derived from an EMBL/GenBank/DDBJ whole genome shotgun (WGS) entry which is preliminary data.</text>
</comment>
<name>A0A9W8Y021_9PLEO</name>
<evidence type="ECO:0008006" key="3">
    <source>
        <dbReference type="Google" id="ProtNLM"/>
    </source>
</evidence>
<dbReference type="Proteomes" id="UP001140560">
    <property type="component" value="Unassembled WGS sequence"/>
</dbReference>
<evidence type="ECO:0000313" key="2">
    <source>
        <dbReference type="Proteomes" id="UP001140560"/>
    </source>
</evidence>
<gene>
    <name evidence="1" type="ORF">N0V83_009853</name>
</gene>
<evidence type="ECO:0000313" key="1">
    <source>
        <dbReference type="EMBL" id="KAJ4363557.1"/>
    </source>
</evidence>
<dbReference type="InterPro" id="IPR014752">
    <property type="entry name" value="Arrestin-like_C"/>
</dbReference>
<keyword evidence="2" id="KW-1185">Reference proteome</keyword>
<sequence length="486" mass="54658">MSLVGPSFANKKHNPLYIHVSEGPNQYYTSGDPIEGVVRVDPSTRPVHVSIRFKGISIIYDTDANGFKPELFEYSRELFASTGNREHLDILRRATADDGKVELPFSFTFPHTVRLAPPSDRNWWYSKDPFNHPRFQHSPGFPLPPSCSQLTAGKGPLAPKVMYYLEARMDLPESPNTTVRHQLKYIPPDPDYLPTLRQPDLNFGLKLPKHCCRYKFIRTRKLLPGYNEGSKLGKMKDLLVEKELFFGLNSYSEIPFARFNLFATPARVLVIGTSVPIVVTIQHLDRSKSLPSPPDLFLRRLRVQLLSSFNTFVPNLATARRGSKEVVLTTKDTFTLFDRKFDAGDGEPLYNELNIQELGEVKVAHERLLPSFTSYGVSLEYELQVEIWGECAKHEFLGTACREPVQIISGLVTPAHHDDDDILEAASRPVYQELDPLSSVHEMGTMANAHELDAPGTVHELDAPFGSPPIATLLNSREIPPPPYVG</sequence>